<dbReference type="InParanoid" id="A0A2T3A932"/>
<dbReference type="Proteomes" id="UP000241462">
    <property type="component" value="Unassembled WGS sequence"/>
</dbReference>
<proteinExistence type="predicted"/>
<dbReference type="EMBL" id="KZ678434">
    <property type="protein sequence ID" value="PSR87025.1"/>
    <property type="molecule type" value="Genomic_DNA"/>
</dbReference>
<dbReference type="AlphaFoldDB" id="A0A2T3A932"/>
<evidence type="ECO:0000313" key="3">
    <source>
        <dbReference type="EMBL" id="PSR87025.1"/>
    </source>
</evidence>
<feature type="transmembrane region" description="Helical" evidence="2">
    <location>
        <begin position="189"/>
        <end position="211"/>
    </location>
</feature>
<sequence>MALVFMTTRPILTSGKVVHHPAVSTATDVALSSAGYITKSQAEEIPSAVDKPAYIPADDAPQTSNMTSPIIPEQPRSGAADEDIVDHKDVTVEFDQVSIGLSKLSLVLRDASILFHGPSRAVIMISEAFNCQTGHRYLSEASKHFTVFQPTASSKAVPFPKSTKGQKPHGAIQPNTGSGDKANPSAGKITGATIGGIAGLLLLYGGAYLIVTRSIRWPETLRNTPSLDSLACEAFDPDIDSAGLAKCKIRAAGFLQILLRAQDDLIKMGLHRQWAADMLNEPQTAYWIRQAFCCSADGAGFVRSAIFG</sequence>
<name>A0A2T3A932_9PEZI</name>
<evidence type="ECO:0000313" key="4">
    <source>
        <dbReference type="Proteomes" id="UP000241462"/>
    </source>
</evidence>
<feature type="region of interest" description="Disordered" evidence="1">
    <location>
        <begin position="156"/>
        <end position="184"/>
    </location>
</feature>
<organism evidence="3 4">
    <name type="scientific">Coniella lustricola</name>
    <dbReference type="NCBI Taxonomy" id="2025994"/>
    <lineage>
        <taxon>Eukaryota</taxon>
        <taxon>Fungi</taxon>
        <taxon>Dikarya</taxon>
        <taxon>Ascomycota</taxon>
        <taxon>Pezizomycotina</taxon>
        <taxon>Sordariomycetes</taxon>
        <taxon>Sordariomycetidae</taxon>
        <taxon>Diaporthales</taxon>
        <taxon>Schizoparmaceae</taxon>
        <taxon>Coniella</taxon>
    </lineage>
</organism>
<accession>A0A2T3A932</accession>
<protein>
    <submittedName>
        <fullName evidence="3">Uncharacterized protein</fullName>
    </submittedName>
</protein>
<keyword evidence="2" id="KW-0472">Membrane</keyword>
<gene>
    <name evidence="3" type="ORF">BD289DRAFT_244559</name>
</gene>
<reference evidence="3 4" key="1">
    <citation type="journal article" date="2018" name="Mycol. Prog.">
        <title>Coniella lustricola, a new species from submerged detritus.</title>
        <authorList>
            <person name="Raudabaugh D.B."/>
            <person name="Iturriaga T."/>
            <person name="Carver A."/>
            <person name="Mondo S."/>
            <person name="Pangilinan J."/>
            <person name="Lipzen A."/>
            <person name="He G."/>
            <person name="Amirebrahimi M."/>
            <person name="Grigoriev I.V."/>
            <person name="Miller A.N."/>
        </authorList>
    </citation>
    <scope>NUCLEOTIDE SEQUENCE [LARGE SCALE GENOMIC DNA]</scope>
    <source>
        <strain evidence="3 4">B22-T-1</strain>
    </source>
</reference>
<keyword evidence="2" id="KW-1133">Transmembrane helix</keyword>
<keyword evidence="2" id="KW-0812">Transmembrane</keyword>
<keyword evidence="4" id="KW-1185">Reference proteome</keyword>
<evidence type="ECO:0000256" key="1">
    <source>
        <dbReference type="SAM" id="MobiDB-lite"/>
    </source>
</evidence>
<evidence type="ECO:0000256" key="2">
    <source>
        <dbReference type="SAM" id="Phobius"/>
    </source>
</evidence>